<evidence type="ECO:0000313" key="6">
    <source>
        <dbReference type="Proteomes" id="UP000554235"/>
    </source>
</evidence>
<dbReference type="PROSITE" id="PS50088">
    <property type="entry name" value="ANK_REPEAT"/>
    <property type="match status" value="1"/>
</dbReference>
<evidence type="ECO:0000313" key="5">
    <source>
        <dbReference type="EMBL" id="KAF4470088.1"/>
    </source>
</evidence>
<feature type="compositionally biased region" description="Polar residues" evidence="4">
    <location>
        <begin position="1616"/>
        <end position="1630"/>
    </location>
</feature>
<organism evidence="5 6">
    <name type="scientific">Fusarium albosuccineum</name>
    <dbReference type="NCBI Taxonomy" id="1237068"/>
    <lineage>
        <taxon>Eukaryota</taxon>
        <taxon>Fungi</taxon>
        <taxon>Dikarya</taxon>
        <taxon>Ascomycota</taxon>
        <taxon>Pezizomycotina</taxon>
        <taxon>Sordariomycetes</taxon>
        <taxon>Hypocreomycetidae</taxon>
        <taxon>Hypocreales</taxon>
        <taxon>Nectriaceae</taxon>
        <taxon>Fusarium</taxon>
        <taxon>Fusarium decemcellulare species complex</taxon>
    </lineage>
</organism>
<dbReference type="EMBL" id="JAADYS010000395">
    <property type="protein sequence ID" value="KAF4470088.1"/>
    <property type="molecule type" value="Genomic_DNA"/>
</dbReference>
<name>A0A8H4PGC4_9HYPO</name>
<reference evidence="5 6" key="1">
    <citation type="submission" date="2020-01" db="EMBL/GenBank/DDBJ databases">
        <title>Identification and distribution of gene clusters putatively required for synthesis of sphingolipid metabolism inhibitors in phylogenetically diverse species of the filamentous fungus Fusarium.</title>
        <authorList>
            <person name="Kim H.-S."/>
            <person name="Busman M."/>
            <person name="Brown D.W."/>
            <person name="Divon H."/>
            <person name="Uhlig S."/>
            <person name="Proctor R.H."/>
        </authorList>
    </citation>
    <scope>NUCLEOTIDE SEQUENCE [LARGE SCALE GENOMIC DNA]</scope>
    <source>
        <strain evidence="5 6">NRRL 20459</strain>
    </source>
</reference>
<keyword evidence="2 3" id="KW-0040">ANK repeat</keyword>
<dbReference type="InterPro" id="IPR002110">
    <property type="entry name" value="Ankyrin_rpt"/>
</dbReference>
<dbReference type="PROSITE" id="PS50297">
    <property type="entry name" value="ANK_REP_REGION"/>
    <property type="match status" value="1"/>
</dbReference>
<dbReference type="SMART" id="SM00248">
    <property type="entry name" value="ANK"/>
    <property type="match status" value="3"/>
</dbReference>
<dbReference type="Proteomes" id="UP000554235">
    <property type="component" value="Unassembled WGS sequence"/>
</dbReference>
<dbReference type="Pfam" id="PF12796">
    <property type="entry name" value="Ank_2"/>
    <property type="match status" value="1"/>
</dbReference>
<evidence type="ECO:0000256" key="1">
    <source>
        <dbReference type="ARBA" id="ARBA00022737"/>
    </source>
</evidence>
<feature type="compositionally biased region" description="Basic and acidic residues" evidence="4">
    <location>
        <begin position="776"/>
        <end position="798"/>
    </location>
</feature>
<feature type="repeat" description="ANK" evidence="3">
    <location>
        <begin position="534"/>
        <end position="566"/>
    </location>
</feature>
<dbReference type="SUPFAM" id="SSF48403">
    <property type="entry name" value="Ankyrin repeat"/>
    <property type="match status" value="1"/>
</dbReference>
<dbReference type="Gene3D" id="1.25.40.20">
    <property type="entry name" value="Ankyrin repeat-containing domain"/>
    <property type="match status" value="2"/>
</dbReference>
<feature type="region of interest" description="Disordered" evidence="4">
    <location>
        <begin position="767"/>
        <end position="798"/>
    </location>
</feature>
<gene>
    <name evidence="5" type="ORF">FALBO_3009</name>
</gene>
<proteinExistence type="predicted"/>
<evidence type="ECO:0000256" key="2">
    <source>
        <dbReference type="ARBA" id="ARBA00023043"/>
    </source>
</evidence>
<dbReference type="PANTHER" id="PTHR24123:SF132">
    <property type="entry name" value="TRPA-1"/>
    <property type="match status" value="1"/>
</dbReference>
<dbReference type="OrthoDB" id="1577640at2759"/>
<comment type="caution">
    <text evidence="5">The sequence shown here is derived from an EMBL/GenBank/DDBJ whole genome shotgun (WGS) entry which is preliminary data.</text>
</comment>
<evidence type="ECO:0000256" key="4">
    <source>
        <dbReference type="SAM" id="MobiDB-lite"/>
    </source>
</evidence>
<feature type="compositionally biased region" description="Low complexity" evidence="4">
    <location>
        <begin position="1588"/>
        <end position="1600"/>
    </location>
</feature>
<keyword evidence="6" id="KW-1185">Reference proteome</keyword>
<dbReference type="InterPro" id="IPR051165">
    <property type="entry name" value="Multifunctional_ANK_Repeat"/>
</dbReference>
<evidence type="ECO:0000256" key="3">
    <source>
        <dbReference type="PROSITE-ProRule" id="PRU00023"/>
    </source>
</evidence>
<protein>
    <submittedName>
        <fullName evidence="5">Pfs domain</fullName>
    </submittedName>
</protein>
<feature type="region of interest" description="Disordered" evidence="4">
    <location>
        <begin position="1569"/>
        <end position="1679"/>
    </location>
</feature>
<keyword evidence="1" id="KW-0677">Repeat</keyword>
<sequence>MAEVASAIIAFASTEYKAWHFFEALITTIQNSPADIQHWRAVGNVLKKSCSLMEERLKEFEHDSFTAAEEEYLDSIRTHISSFSSDIKSLTHGLPDADSFNTGNPGLKQRTIAAFELRLNQDKYVIERVDRSINIFQISASGLNLLKSGSVDRVREVLNQLGETFPKLPSDDHELESWRTHTQLVLTDAATRDFPEDPDLPIIGPDDPEELQYEFEATQSLAAQFCNAGMHILAMPFQLQALDLGRQLPLNIANQVNLAEKYVDIAISCQKHDQTAVDSAVKRLELLGSIIRVESDLDASPRLCEEQHRIGSMFARLKDPTSAIIFLRNAIRDYVSLGVQDNHLQIWEIYKQVLNQYQVQSAHASASAFRKKIRDTLGPELFMKLSGIDRVIEWCTNQGFNVTQEEDLSFAQLTNERGNTPLHEAALDQKMDLSILEELMLLEDFYEVKDNNGDTPLLTAVSRSNIAVLTKLLELVPYLVHVRDKSRQTALHRCRDTEALKLVLSAIAQTEDSTGETPSGQGREKIDIDSKCSYEKTALHLFCERGQPEFVEILVRNGADVNAGSLGGKTPLMFALRQGFQDKDIDQIIRTLIINKAHTEGTDDYGRYDVGKALKKRGYTRSKILEMTEYNPKAISNQKGVPAPGKTSSISSWFNWRAWMVGHNTLAVPTAPDYASMRLDAEPPTKGKTVSMQLASEPVSNQMPPDYTEEEACNMYPAGSKLPENEMNIWKTEISEAIFDHICLLTSDRKLDIVDRFNKASQCLSDQQESAPLSTLRDEPRTGKDVGKWETKTGKEVPDQERLQNAKSLWNDTMEDIDSTEEIGEQQSVPESRRYHDIIFKSVSYKWLMAELTKTILLAVVEGDDDVCVDMHTSISAYLVQNKSASCRRLPERYTMRFSVEWNPIDFLCEQFSDDSDIENLLGDTLTLTGSFIDAQALPCAEYLRQTWPMTGPDLLDLLKKALVSGQNVVGELGDKSTVECLFKDSSLDVQVEGTTDSIAMVGEQIAWLGAALHPSCSESGLATSHPQLKISTPSAGPAICTIQFLVEVNLEKGQKSVAGQCWHALFQNPVIVSGYPIPRRTQYSSGLEIPLNVMSGLTQCPRINKYLGRHFLKGFSTALFPTKKLDDAILWHLDFSTDGSRLAYPNLDEMDNLDMDIGELAAGRHIVGWCSEAKFFAGAPGMNYAIGTSRLERPGREFALEKISFSAGQIVTGGCQFAIGRKDTPIRITHGSYRAKLQWIIRKYVTLWDVDEQRGWLINGCAALVHLLRMSLESSKLSQLGSEFHFQDDKFEESSNPLGLSSALEILLNPNNQKLELDIKEQKSFTETRVLQDSQEETVRKTVTTWTTLRDRVEELYETLEKLIDHNVTSEASYKGINAKLRLQDQLEGWDFTDVATDQGPFYLRKANLPIHLLSWVDFVRQIPAITLFGKGFGDIIRASPAKSGDKAVTCQEWERLPKNKYLLGVSVSDLQDIINRIGEQGADSIMVAPGMMWKNPIKGSPFHENCLCLGKGQTRQKHNHHSIQELVPDMLRPGTCMVDLDKHQNGAVIFGSRPEWKLPWRFLSDVGSAEKESPTESVLLGDSGTSEMSSGNGCSSSSQAPTSLGSGDPDHSSLRTSANSRLGTSGQRLTPEETDSGTEHDTLRPPVPQDSEREGVVSPNEFNQDEEMESQRSERQSWVRRKAFLIKKTFIGG</sequence>
<accession>A0A8H4PGC4</accession>
<dbReference type="PANTHER" id="PTHR24123">
    <property type="entry name" value="ANKYRIN REPEAT-CONTAINING"/>
    <property type="match status" value="1"/>
</dbReference>
<dbReference type="InterPro" id="IPR036770">
    <property type="entry name" value="Ankyrin_rpt-contain_sf"/>
</dbReference>